<accession>A0A914S638</accession>
<sequence>MHLLHSIRLPPNVDKTTDHNFVKKAVESHRNFHRHHRLNIRPSLRREHDTSVDVPVHHPICHKRFVNISTIHQSQNRPKSIQLIHF</sequence>
<dbReference type="WBParaSite" id="PEQ_0000969101-mRNA-1">
    <property type="protein sequence ID" value="PEQ_0000969101-mRNA-1"/>
    <property type="gene ID" value="PEQ_0000969101"/>
</dbReference>
<evidence type="ECO:0000313" key="1">
    <source>
        <dbReference type="Proteomes" id="UP000887564"/>
    </source>
</evidence>
<dbReference type="AlphaFoldDB" id="A0A914S638"/>
<dbReference type="Proteomes" id="UP000887564">
    <property type="component" value="Unplaced"/>
</dbReference>
<evidence type="ECO:0000313" key="2">
    <source>
        <dbReference type="WBParaSite" id="PEQ_0000969101-mRNA-1"/>
    </source>
</evidence>
<proteinExistence type="predicted"/>
<keyword evidence="1" id="KW-1185">Reference proteome</keyword>
<protein>
    <submittedName>
        <fullName evidence="2">Uncharacterized protein</fullName>
    </submittedName>
</protein>
<name>A0A914S638_PAREQ</name>
<organism evidence="1 2">
    <name type="scientific">Parascaris equorum</name>
    <name type="common">Equine roundworm</name>
    <dbReference type="NCBI Taxonomy" id="6256"/>
    <lineage>
        <taxon>Eukaryota</taxon>
        <taxon>Metazoa</taxon>
        <taxon>Ecdysozoa</taxon>
        <taxon>Nematoda</taxon>
        <taxon>Chromadorea</taxon>
        <taxon>Rhabditida</taxon>
        <taxon>Spirurina</taxon>
        <taxon>Ascaridomorpha</taxon>
        <taxon>Ascaridoidea</taxon>
        <taxon>Ascarididae</taxon>
        <taxon>Parascaris</taxon>
    </lineage>
</organism>
<reference evidence="2" key="1">
    <citation type="submission" date="2022-11" db="UniProtKB">
        <authorList>
            <consortium name="WormBaseParasite"/>
        </authorList>
    </citation>
    <scope>IDENTIFICATION</scope>
</reference>